<dbReference type="Proteomes" id="UP000317046">
    <property type="component" value="Unassembled WGS sequence"/>
</dbReference>
<dbReference type="AlphaFoldDB" id="A0A4Y3KZK7"/>
<feature type="region of interest" description="Disordered" evidence="1">
    <location>
        <begin position="1"/>
        <end position="38"/>
    </location>
</feature>
<evidence type="ECO:0000313" key="3">
    <source>
        <dbReference type="Proteomes" id="UP000317046"/>
    </source>
</evidence>
<dbReference type="PANTHER" id="PTHR38567:SF1">
    <property type="entry name" value="DUF4291 DOMAIN-CONTAINING PROTEIN"/>
    <property type="match status" value="1"/>
</dbReference>
<accession>A0A4Y3KZK7</accession>
<reference evidence="2" key="1">
    <citation type="submission" date="2019-06" db="EMBL/GenBank/DDBJ databases">
        <title>Whole genome shotgun sequence of Cellulomonas cellasea NBRC 3753.</title>
        <authorList>
            <person name="Hosoyama A."/>
            <person name="Uohara A."/>
            <person name="Ohji S."/>
            <person name="Ichikawa N."/>
        </authorList>
    </citation>
    <scope>NUCLEOTIDE SEQUENCE [LARGE SCALE GENOMIC DNA]</scope>
    <source>
        <strain evidence="2">NBRC 3753</strain>
    </source>
</reference>
<comment type="caution">
    <text evidence="2">The sequence shown here is derived from an EMBL/GenBank/DDBJ whole genome shotgun (WGS) entry which is preliminary data.</text>
</comment>
<gene>
    <name evidence="2" type="ORF">CCE01nite_38700</name>
</gene>
<organism evidence="2 3">
    <name type="scientific">Cellulomonas cellasea</name>
    <dbReference type="NCBI Taxonomy" id="43670"/>
    <lineage>
        <taxon>Bacteria</taxon>
        <taxon>Bacillati</taxon>
        <taxon>Actinomycetota</taxon>
        <taxon>Actinomycetes</taxon>
        <taxon>Micrococcales</taxon>
        <taxon>Cellulomonadaceae</taxon>
        <taxon>Cellulomonas</taxon>
    </lineage>
</organism>
<proteinExistence type="predicted"/>
<dbReference type="InterPro" id="IPR025633">
    <property type="entry name" value="DUF4291"/>
</dbReference>
<dbReference type="PANTHER" id="PTHR38567">
    <property type="entry name" value="DUF4291 DOMAIN-CONTAINING PROTEIN"/>
    <property type="match status" value="1"/>
</dbReference>
<feature type="compositionally biased region" description="Low complexity" evidence="1">
    <location>
        <begin position="12"/>
        <end position="25"/>
    </location>
</feature>
<evidence type="ECO:0000313" key="2">
    <source>
        <dbReference type="EMBL" id="GEA89921.1"/>
    </source>
</evidence>
<dbReference type="Pfam" id="PF14124">
    <property type="entry name" value="DUF4291"/>
    <property type="match status" value="1"/>
</dbReference>
<protein>
    <recommendedName>
        <fullName evidence="4">DUF4291 domain-containing protein</fullName>
    </recommendedName>
</protein>
<sequence>MRDDEPEKVTVPSAPAPRSTTGATPPTAPAQDPPARQVRADADDTTLVVYQAYAPEIAEPALAAGTFVTPFRRGRMTWVKPSFLWMMYRCGWATKPGQERVLAVRITRAGFEEALAEAALSHADPRVHADHAAWREQVRQSPVRVQWDPERSLTLAPLPWRSLQVGLSGSAVDRYVDEWVTGITDVTPTVRRVRGLLLDGDVDAATAALPVERPYPLPSAVAARIGADPGVTSPTS</sequence>
<keyword evidence="3" id="KW-1185">Reference proteome</keyword>
<name>A0A4Y3KZK7_9CELL</name>
<evidence type="ECO:0008006" key="4">
    <source>
        <dbReference type="Google" id="ProtNLM"/>
    </source>
</evidence>
<dbReference type="EMBL" id="BJLR01000038">
    <property type="protein sequence ID" value="GEA89921.1"/>
    <property type="molecule type" value="Genomic_DNA"/>
</dbReference>
<evidence type="ECO:0000256" key="1">
    <source>
        <dbReference type="SAM" id="MobiDB-lite"/>
    </source>
</evidence>